<name>A0A6A1URH8_9ROSI</name>
<dbReference type="InterPro" id="IPR036691">
    <property type="entry name" value="Endo/exonu/phosph_ase_sf"/>
</dbReference>
<proteinExistence type="predicted"/>
<organism evidence="2 3">
    <name type="scientific">Morella rubra</name>
    <name type="common">Chinese bayberry</name>
    <dbReference type="NCBI Taxonomy" id="262757"/>
    <lineage>
        <taxon>Eukaryota</taxon>
        <taxon>Viridiplantae</taxon>
        <taxon>Streptophyta</taxon>
        <taxon>Embryophyta</taxon>
        <taxon>Tracheophyta</taxon>
        <taxon>Spermatophyta</taxon>
        <taxon>Magnoliopsida</taxon>
        <taxon>eudicotyledons</taxon>
        <taxon>Gunneridae</taxon>
        <taxon>Pentapetalae</taxon>
        <taxon>rosids</taxon>
        <taxon>fabids</taxon>
        <taxon>Fagales</taxon>
        <taxon>Myricaceae</taxon>
        <taxon>Morella</taxon>
    </lineage>
</organism>
<dbReference type="OrthoDB" id="1938551at2759"/>
<dbReference type="SUPFAM" id="SSF56219">
    <property type="entry name" value="DNase I-like"/>
    <property type="match status" value="1"/>
</dbReference>
<dbReference type="EMBL" id="RXIC02000026">
    <property type="protein sequence ID" value="KAB1203084.1"/>
    <property type="molecule type" value="Genomic_DNA"/>
</dbReference>
<feature type="domain" description="DUF4283" evidence="1">
    <location>
        <begin position="21"/>
        <end position="96"/>
    </location>
</feature>
<dbReference type="Proteomes" id="UP000516437">
    <property type="component" value="Chromosome 8"/>
</dbReference>
<dbReference type="PANTHER" id="PTHR31286">
    <property type="entry name" value="GLYCINE-RICH CELL WALL STRUCTURAL PROTEIN 1.8-LIKE"/>
    <property type="match status" value="1"/>
</dbReference>
<dbReference type="InterPro" id="IPR025558">
    <property type="entry name" value="DUF4283"/>
</dbReference>
<reference evidence="2 3" key="1">
    <citation type="journal article" date="2019" name="Plant Biotechnol. J.">
        <title>The red bayberry genome and genetic basis of sex determination.</title>
        <authorList>
            <person name="Jia H.M."/>
            <person name="Jia H.J."/>
            <person name="Cai Q.L."/>
            <person name="Wang Y."/>
            <person name="Zhao H.B."/>
            <person name="Yang W.F."/>
            <person name="Wang G.Y."/>
            <person name="Li Y.H."/>
            <person name="Zhan D.L."/>
            <person name="Shen Y.T."/>
            <person name="Niu Q.F."/>
            <person name="Chang L."/>
            <person name="Qiu J."/>
            <person name="Zhao L."/>
            <person name="Xie H.B."/>
            <person name="Fu W.Y."/>
            <person name="Jin J."/>
            <person name="Li X.W."/>
            <person name="Jiao Y."/>
            <person name="Zhou C.C."/>
            <person name="Tu T."/>
            <person name="Chai C.Y."/>
            <person name="Gao J.L."/>
            <person name="Fan L.J."/>
            <person name="van de Weg E."/>
            <person name="Wang J.Y."/>
            <person name="Gao Z.S."/>
        </authorList>
    </citation>
    <scope>NUCLEOTIDE SEQUENCE [LARGE SCALE GENOMIC DNA]</scope>
    <source>
        <tissue evidence="2">Leaves</tissue>
    </source>
</reference>
<gene>
    <name evidence="2" type="ORF">CJ030_MR8G005528</name>
</gene>
<protein>
    <recommendedName>
        <fullName evidence="1">DUF4283 domain-containing protein</fullName>
    </recommendedName>
</protein>
<dbReference type="Pfam" id="PF14111">
    <property type="entry name" value="DUF4283"/>
    <property type="match status" value="1"/>
</dbReference>
<evidence type="ECO:0000313" key="2">
    <source>
        <dbReference type="EMBL" id="KAB1203084.1"/>
    </source>
</evidence>
<accession>A0A6A1URH8</accession>
<dbReference type="AlphaFoldDB" id="A0A6A1URH8"/>
<evidence type="ECO:0000313" key="3">
    <source>
        <dbReference type="Proteomes" id="UP000516437"/>
    </source>
</evidence>
<comment type="caution">
    <text evidence="2">The sequence shown here is derived from an EMBL/GenBank/DDBJ whole genome shotgun (WGS) entry which is preliminary data.</text>
</comment>
<dbReference type="PANTHER" id="PTHR31286:SF178">
    <property type="entry name" value="DUF4283 DOMAIN-CONTAINING PROTEIN"/>
    <property type="match status" value="1"/>
</dbReference>
<keyword evidence="3" id="KW-1185">Reference proteome</keyword>
<dbReference type="Gene3D" id="3.60.10.10">
    <property type="entry name" value="Endonuclease/exonuclease/phosphatase"/>
    <property type="match status" value="1"/>
</dbReference>
<sequence>MGEVYSVLAPVSSEEEKGLLLSLVAKIITNRPIVMSVVHATLKVAWTSVKEFLVEEIDPFTYLFHFLSEEDRSYIMAQSPWNVRGQLMVFKQWEFEMVLQEVSFRTVPFWVQVHGLPRNRMGEANAQYIGLKLGKLLVMDSNEYLDALRRSFLRIRVELDLNKPLVASFPIPRLGLPTAWTSCRAAASHVGKFLFDYKMRAESVSLRRVPIVHVAQVSRRASVDSVGGASQSTSLQLSGDGCCSPLESPPMVVQRHVAVSDAVLRVPLLADLSSGTYSSISNLVLANSLDSLMSKDLSCPKDLLSSLKGPPDLKLRICQPTETLSPLGALKVVPPDPSRCVMSFSSPALAAQKPTIPAKTKSSGRLESHLGLKSPGLSSFLVSGPDQCLSFLGLYLFFILAHHSKFALLKRQFPRKYVLVDPDVDDSTEESPLQRAGFFHFVDFPPDGHRGGIVFAWKPGVNVELISTSPNFVNMLVYSDPPNTPWLVSCVYDPTRWHLRDDFWSGLDTLACSFGGLWLCMGDFNCLLADWEKQGGLPVASSASNPLQNLINSHGLIDLGFCGSPFTWHSLEWVQTQPPSSDNCRVEKLLILALNEELRKEEDLWRMKSRDLWLTTRDLNTKYFHTSTIIRRRRNSVDFLKTEDGIWISSREELYLSIQPDVPHDLEGLVSPVLTPSENVALCAIPSAEMWFVNRVFILKLAWLVHSNSSKPWIVALRAKYLNSSYIWDSTPVSSPSWVWKGVAKALLAWRESPWGLLTNRIRDWNIEQWIASLLDPVPSLSLPTDQSELIILYAAILMDVIWFSRNQVMHGGRRDDFGSIIRRIHRLYVEHSMAWSALVPIQSIRWSPPCGNG</sequence>
<evidence type="ECO:0000259" key="1">
    <source>
        <dbReference type="Pfam" id="PF14111"/>
    </source>
</evidence>
<dbReference type="InterPro" id="IPR040256">
    <property type="entry name" value="At4g02000-like"/>
</dbReference>